<evidence type="ECO:0000313" key="1">
    <source>
        <dbReference type="EMBL" id="THU40534.1"/>
    </source>
</evidence>
<dbReference type="EMBL" id="STFF01000002">
    <property type="protein sequence ID" value="THU40534.1"/>
    <property type="molecule type" value="Genomic_DNA"/>
</dbReference>
<dbReference type="AlphaFoldDB" id="A0A4S8I1X8"/>
<comment type="caution">
    <text evidence="1">The sequence shown here is derived from an EMBL/GenBank/DDBJ whole genome shotgun (WGS) entry which is preliminary data.</text>
</comment>
<sequence>MGKINKQKIKAKSKVASNTSVSDYANDPYFVKKRKMATEFLKKVGLPESYITIPLCVTR</sequence>
<accession>A0A4S8I1X8</accession>
<organism evidence="1 2">
    <name type="scientific">Niastella caeni</name>
    <dbReference type="NCBI Taxonomy" id="2569763"/>
    <lineage>
        <taxon>Bacteria</taxon>
        <taxon>Pseudomonadati</taxon>
        <taxon>Bacteroidota</taxon>
        <taxon>Chitinophagia</taxon>
        <taxon>Chitinophagales</taxon>
        <taxon>Chitinophagaceae</taxon>
        <taxon>Niastella</taxon>
    </lineage>
</organism>
<protein>
    <submittedName>
        <fullName evidence="1">Uncharacterized protein</fullName>
    </submittedName>
</protein>
<evidence type="ECO:0000313" key="2">
    <source>
        <dbReference type="Proteomes" id="UP000306918"/>
    </source>
</evidence>
<proteinExistence type="predicted"/>
<keyword evidence="2" id="KW-1185">Reference proteome</keyword>
<gene>
    <name evidence="1" type="ORF">FAM09_11550</name>
</gene>
<dbReference type="Proteomes" id="UP000306918">
    <property type="component" value="Unassembled WGS sequence"/>
</dbReference>
<name>A0A4S8I1X8_9BACT</name>
<reference evidence="1 2" key="1">
    <citation type="submission" date="2019-04" db="EMBL/GenBank/DDBJ databases">
        <title>Niastella caeni sp. nov., isolated from activated sludge.</title>
        <authorList>
            <person name="Sheng M."/>
        </authorList>
    </citation>
    <scope>NUCLEOTIDE SEQUENCE [LARGE SCALE GENOMIC DNA]</scope>
    <source>
        <strain evidence="1 2">HX-2-15</strain>
    </source>
</reference>